<dbReference type="Proteomes" id="UP000246145">
    <property type="component" value="Unassembled WGS sequence"/>
</dbReference>
<dbReference type="OrthoDB" id="6690820at2"/>
<comment type="caution">
    <text evidence="1">The sequence shown here is derived from an EMBL/GenBank/DDBJ whole genome shotgun (WGS) entry which is preliminary data.</text>
</comment>
<gene>
    <name evidence="1" type="ORF">C7440_2233</name>
</gene>
<protein>
    <submittedName>
        <fullName evidence="1">Uncharacterized protein</fullName>
    </submittedName>
</protein>
<dbReference type="AlphaFoldDB" id="A0A2U1CNZ8"/>
<dbReference type="STRING" id="1231391.GCA_000308195_00705"/>
<evidence type="ECO:0000313" key="1">
    <source>
        <dbReference type="EMBL" id="PVY62736.1"/>
    </source>
</evidence>
<dbReference type="EMBL" id="QEKO01000002">
    <property type="protein sequence ID" value="PVY62736.1"/>
    <property type="molecule type" value="Genomic_DNA"/>
</dbReference>
<organism evidence="1 2">
    <name type="scientific">Pusillimonas noertemannii</name>
    <dbReference type="NCBI Taxonomy" id="305977"/>
    <lineage>
        <taxon>Bacteria</taxon>
        <taxon>Pseudomonadati</taxon>
        <taxon>Pseudomonadota</taxon>
        <taxon>Betaproteobacteria</taxon>
        <taxon>Burkholderiales</taxon>
        <taxon>Alcaligenaceae</taxon>
        <taxon>Pusillimonas</taxon>
    </lineage>
</organism>
<reference evidence="1 2" key="1">
    <citation type="submission" date="2018-04" db="EMBL/GenBank/DDBJ databases">
        <title>Genomic Encyclopedia of Type Strains, Phase IV (KMG-IV): sequencing the most valuable type-strain genomes for metagenomic binning, comparative biology and taxonomic classification.</title>
        <authorList>
            <person name="Goeker M."/>
        </authorList>
    </citation>
    <scope>NUCLEOTIDE SEQUENCE [LARGE SCALE GENOMIC DNA]</scope>
    <source>
        <strain evidence="1 2">DSM 10065</strain>
    </source>
</reference>
<sequence>MMSKHTLPARFEGLQAFLDWAQPTETLRLSKRESSSLEDIREFYDAMLADMPEIIAYLRDAASYAQADASTRTLYTLMLSFADASLSMELHKSPTVPDGMPWEIWKPEHETSGWSKKPAIELKPA</sequence>
<name>A0A2U1CNZ8_9BURK</name>
<evidence type="ECO:0000313" key="2">
    <source>
        <dbReference type="Proteomes" id="UP000246145"/>
    </source>
</evidence>
<proteinExistence type="predicted"/>
<accession>A0A2U1CNZ8</accession>
<keyword evidence="2" id="KW-1185">Reference proteome</keyword>
<dbReference type="RefSeq" id="WP_017523080.1">
    <property type="nucleotide sequence ID" value="NZ_JACCEX010000002.1"/>
</dbReference>